<dbReference type="InterPro" id="IPR012902">
    <property type="entry name" value="N_methyl_site"/>
</dbReference>
<reference evidence="2 3" key="1">
    <citation type="journal article" date="2022" name="IScience">
        <title>An ultrasensitive nanofiber-based assay for enzymatic hydrolysis and deep-sea microbial degradation of cellulose.</title>
        <authorList>
            <person name="Tsudome M."/>
            <person name="Tachioka M."/>
            <person name="Miyazaki M."/>
            <person name="Uchimura K."/>
            <person name="Tsuda M."/>
            <person name="Takaki Y."/>
            <person name="Deguchi S."/>
        </authorList>
    </citation>
    <scope>NUCLEOTIDE SEQUENCE [LARGE SCALE GENOMIC DNA]</scope>
    <source>
        <strain evidence="2 3">GE09</strain>
    </source>
</reference>
<evidence type="ECO:0000256" key="1">
    <source>
        <dbReference type="SAM" id="Phobius"/>
    </source>
</evidence>
<gene>
    <name evidence="2" type="ORF">MARGE09_P2448</name>
</gene>
<dbReference type="InterPro" id="IPR045584">
    <property type="entry name" value="Pilin-like"/>
</dbReference>
<dbReference type="Proteomes" id="UP001320119">
    <property type="component" value="Chromosome"/>
</dbReference>
<keyword evidence="1" id="KW-0472">Membrane</keyword>
<evidence type="ECO:0000313" key="3">
    <source>
        <dbReference type="Proteomes" id="UP001320119"/>
    </source>
</evidence>
<feature type="transmembrane region" description="Helical" evidence="1">
    <location>
        <begin position="12"/>
        <end position="39"/>
    </location>
</feature>
<dbReference type="SUPFAM" id="SSF54523">
    <property type="entry name" value="Pili subunits"/>
    <property type="match status" value="1"/>
</dbReference>
<evidence type="ECO:0000313" key="2">
    <source>
        <dbReference type="EMBL" id="BCD98247.1"/>
    </source>
</evidence>
<dbReference type="NCBIfam" id="TIGR02532">
    <property type="entry name" value="IV_pilin_GFxxxE"/>
    <property type="match status" value="1"/>
</dbReference>
<proteinExistence type="predicted"/>
<organism evidence="2 3">
    <name type="scientific">Marinagarivorans cellulosilyticus</name>
    <dbReference type="NCBI Taxonomy" id="2721545"/>
    <lineage>
        <taxon>Bacteria</taxon>
        <taxon>Pseudomonadati</taxon>
        <taxon>Pseudomonadota</taxon>
        <taxon>Gammaproteobacteria</taxon>
        <taxon>Cellvibrionales</taxon>
        <taxon>Cellvibrionaceae</taxon>
        <taxon>Marinagarivorans</taxon>
    </lineage>
</organism>
<dbReference type="AlphaFoldDB" id="A0AAN1WIM1"/>
<sequence>MFRSVQQDNGGFTLVELIAVIVVLAITSVVGGGFVVSVVDQYQKAQLRSTLVQRGTVTMEQLARQLRMSVPNSLRVSTGGDCVEFMPLIGGAFYTEELPDAENNKAVVDSVDTVEFSLLDGTPSQILVAPLDSTEIYTVAVPSARIAAGDFGVAPYSQAVFSGNHRFLRNSSSRRLLLAEQPKRFCIVGSQLIRYEGYGLDTGGISSASPGGTSVLMSASLEAEGSAFVLTSGSEDRNAALLISLRFADRGESVLLNSRVLVRNAP</sequence>
<keyword evidence="3" id="KW-1185">Reference proteome</keyword>
<protein>
    <submittedName>
        <fullName evidence="2">MSHA biogenesis protein MshO</fullName>
    </submittedName>
</protein>
<dbReference type="KEGG" id="marq:MARGE09_P2448"/>
<keyword evidence="1" id="KW-1133">Transmembrane helix</keyword>
<dbReference type="Pfam" id="PF07963">
    <property type="entry name" value="N_methyl"/>
    <property type="match status" value="1"/>
</dbReference>
<name>A0AAN1WIM1_9GAMM</name>
<dbReference type="EMBL" id="AP023086">
    <property type="protein sequence ID" value="BCD98247.1"/>
    <property type="molecule type" value="Genomic_DNA"/>
</dbReference>
<keyword evidence="1" id="KW-0812">Transmembrane</keyword>
<dbReference type="PROSITE" id="PS00409">
    <property type="entry name" value="PROKAR_NTER_METHYL"/>
    <property type="match status" value="1"/>
</dbReference>
<dbReference type="RefSeq" id="WP_236982470.1">
    <property type="nucleotide sequence ID" value="NZ_AP023086.1"/>
</dbReference>
<accession>A0AAN1WIM1</accession>